<evidence type="ECO:0000313" key="6">
    <source>
        <dbReference type="EMBL" id="KAH6652088.1"/>
    </source>
</evidence>
<dbReference type="AlphaFoldDB" id="A0A9P8UH75"/>
<dbReference type="GO" id="GO:0016020">
    <property type="term" value="C:membrane"/>
    <property type="evidence" value="ECO:0007669"/>
    <property type="project" value="UniProtKB-SubCell"/>
</dbReference>
<feature type="transmembrane region" description="Helical" evidence="5">
    <location>
        <begin position="192"/>
        <end position="212"/>
    </location>
</feature>
<dbReference type="PANTHER" id="PTHR31465">
    <property type="entry name" value="PROTEIN RTA1-RELATED"/>
    <property type="match status" value="1"/>
</dbReference>
<dbReference type="Proteomes" id="UP000758603">
    <property type="component" value="Unassembled WGS sequence"/>
</dbReference>
<feature type="transmembrane region" description="Helical" evidence="5">
    <location>
        <begin position="243"/>
        <end position="262"/>
    </location>
</feature>
<dbReference type="GeneID" id="70125227"/>
<feature type="transmembrane region" description="Helical" evidence="5">
    <location>
        <begin position="161"/>
        <end position="180"/>
    </location>
</feature>
<keyword evidence="3 5" id="KW-1133">Transmembrane helix</keyword>
<dbReference type="EMBL" id="JAGPXC010000006">
    <property type="protein sequence ID" value="KAH6652088.1"/>
    <property type="molecule type" value="Genomic_DNA"/>
</dbReference>
<evidence type="ECO:0000256" key="2">
    <source>
        <dbReference type="ARBA" id="ARBA00022692"/>
    </source>
</evidence>
<evidence type="ECO:0000256" key="1">
    <source>
        <dbReference type="ARBA" id="ARBA00004141"/>
    </source>
</evidence>
<keyword evidence="4 5" id="KW-0472">Membrane</keyword>
<feature type="transmembrane region" description="Helical" evidence="5">
    <location>
        <begin position="75"/>
        <end position="99"/>
    </location>
</feature>
<dbReference type="InterPro" id="IPR007568">
    <property type="entry name" value="RTA1"/>
</dbReference>
<gene>
    <name evidence="6" type="ORF">BKA67DRAFT_346192</name>
</gene>
<reference evidence="6" key="1">
    <citation type="journal article" date="2021" name="Nat. Commun.">
        <title>Genetic determinants of endophytism in the Arabidopsis root mycobiome.</title>
        <authorList>
            <person name="Mesny F."/>
            <person name="Miyauchi S."/>
            <person name="Thiergart T."/>
            <person name="Pickel B."/>
            <person name="Atanasova L."/>
            <person name="Karlsson M."/>
            <person name="Huettel B."/>
            <person name="Barry K.W."/>
            <person name="Haridas S."/>
            <person name="Chen C."/>
            <person name="Bauer D."/>
            <person name="Andreopoulos W."/>
            <person name="Pangilinan J."/>
            <person name="LaButti K."/>
            <person name="Riley R."/>
            <person name="Lipzen A."/>
            <person name="Clum A."/>
            <person name="Drula E."/>
            <person name="Henrissat B."/>
            <person name="Kohler A."/>
            <person name="Grigoriev I.V."/>
            <person name="Martin F.M."/>
            <person name="Hacquard S."/>
        </authorList>
    </citation>
    <scope>NUCLEOTIDE SEQUENCE</scope>
    <source>
        <strain evidence="6">MPI-SDFR-AT-0073</strain>
    </source>
</reference>
<comment type="subcellular location">
    <subcellularLocation>
        <location evidence="1">Membrane</location>
        <topology evidence="1">Multi-pass membrane protein</topology>
    </subcellularLocation>
</comment>
<protein>
    <submittedName>
        <fullName evidence="6">RTA1 like protein-domain-containing protein</fullName>
    </submittedName>
</protein>
<name>A0A9P8UH75_9PEZI</name>
<keyword evidence="2 5" id="KW-0812">Transmembrane</keyword>
<dbReference type="Pfam" id="PF04479">
    <property type="entry name" value="RTA1"/>
    <property type="match status" value="1"/>
</dbReference>
<dbReference type="OrthoDB" id="3358017at2759"/>
<evidence type="ECO:0000256" key="3">
    <source>
        <dbReference type="ARBA" id="ARBA00022989"/>
    </source>
</evidence>
<feature type="transmembrane region" description="Helical" evidence="5">
    <location>
        <begin position="20"/>
        <end position="37"/>
    </location>
</feature>
<comment type="caution">
    <text evidence="6">The sequence shown here is derived from an EMBL/GenBank/DDBJ whole genome shotgun (WGS) entry which is preliminary data.</text>
</comment>
<evidence type="ECO:0000256" key="4">
    <source>
        <dbReference type="ARBA" id="ARBA00023136"/>
    </source>
</evidence>
<dbReference type="PANTHER" id="PTHR31465:SF13">
    <property type="entry name" value="RTA1 DOMAIN PROTEIN-RELATED"/>
    <property type="match status" value="1"/>
</dbReference>
<sequence>MEDGRYVEGSVWFYAPNSGAPVFFAAAFLISGAVHTWQTIQYKCWRLTGLYVWIPILFVAGFVTRELGAFDNGNLVKYIVSICLVYAAPPLYELANYYVLGRVMYYVPYYAPIHPGRVLTTFAAISIVIEALNGNGAAFIANQSLSGERRNTGKALLKAALLLQIVVIALFAFLALFFQLKCRRNGIDSPKVNSTLNTLYISTGIMAIRTIYRIVEYFDLTGTDFWDPRFDPMGMSPIVRYEWFFYVFEASLMLLNSVLWNVRHPRRWLPKSTTVYLAADGIVEIMGPGYEQERNFIATLLDPFDIYGVVTGKGKKIRFWNNDGVGTLQANITKATARDNDLV</sequence>
<organism evidence="6 7">
    <name type="scientific">Truncatella angustata</name>
    <dbReference type="NCBI Taxonomy" id="152316"/>
    <lineage>
        <taxon>Eukaryota</taxon>
        <taxon>Fungi</taxon>
        <taxon>Dikarya</taxon>
        <taxon>Ascomycota</taxon>
        <taxon>Pezizomycotina</taxon>
        <taxon>Sordariomycetes</taxon>
        <taxon>Xylariomycetidae</taxon>
        <taxon>Amphisphaeriales</taxon>
        <taxon>Sporocadaceae</taxon>
        <taxon>Truncatella</taxon>
    </lineage>
</organism>
<feature type="transmembrane region" description="Helical" evidence="5">
    <location>
        <begin position="119"/>
        <end position="141"/>
    </location>
</feature>
<accession>A0A9P8UH75</accession>
<dbReference type="RefSeq" id="XP_045956366.1">
    <property type="nucleotide sequence ID" value="XM_046096334.1"/>
</dbReference>
<proteinExistence type="predicted"/>
<evidence type="ECO:0000313" key="7">
    <source>
        <dbReference type="Proteomes" id="UP000758603"/>
    </source>
</evidence>
<keyword evidence="7" id="KW-1185">Reference proteome</keyword>
<evidence type="ECO:0000256" key="5">
    <source>
        <dbReference type="SAM" id="Phobius"/>
    </source>
</evidence>
<feature type="transmembrane region" description="Helical" evidence="5">
    <location>
        <begin position="44"/>
        <end position="63"/>
    </location>
</feature>